<dbReference type="PROSITE" id="PS50066">
    <property type="entry name" value="MADS_BOX_2"/>
    <property type="match status" value="1"/>
</dbReference>
<dbReference type="InterPro" id="IPR033896">
    <property type="entry name" value="MEF2-like_N"/>
</dbReference>
<evidence type="ECO:0000256" key="3">
    <source>
        <dbReference type="ARBA" id="ARBA00023125"/>
    </source>
</evidence>
<keyword evidence="2" id="KW-0805">Transcription regulation</keyword>
<evidence type="ECO:0000259" key="8">
    <source>
        <dbReference type="PROSITE" id="PS51297"/>
    </source>
</evidence>
<keyword evidence="4" id="KW-0804">Transcription</keyword>
<comment type="caution">
    <text evidence="9">The sequence shown here is derived from an EMBL/GenBank/DDBJ whole genome shotgun (WGS) entry which is preliminary data.</text>
</comment>
<dbReference type="CDD" id="cd00265">
    <property type="entry name" value="MADS_MEF2_like"/>
    <property type="match status" value="1"/>
</dbReference>
<dbReference type="InterPro" id="IPR050142">
    <property type="entry name" value="MADS-box/MEF2_TF"/>
</dbReference>
<sequence>MYELGHIYICMGRGKVDLKRIENPTSRQVTFSKRRTGLFKKAYELSVLCEAEVAAVVFSSSGKSFQFASHDICRTIARYRSAIGVLQPESFNQPARAELWRTEIDDLRKTLEKLEESNKHFAGENLPSLGMKELKQLERQLKTGVERIRSRKRRMILEHINLLKKKQRALQDENAHLQRRINEAEMNPMMSTRGGDASTTFQRFTNVMINEVPST</sequence>
<proteinExistence type="predicted"/>
<accession>A0AAP0HIU9</accession>
<keyword evidence="6" id="KW-0175">Coiled coil</keyword>
<dbReference type="PRINTS" id="PR00404">
    <property type="entry name" value="MADSDOMAIN"/>
</dbReference>
<dbReference type="Pfam" id="PF01486">
    <property type="entry name" value="K-box"/>
    <property type="match status" value="1"/>
</dbReference>
<dbReference type="InterPro" id="IPR036879">
    <property type="entry name" value="TF_MADSbox_sf"/>
</dbReference>
<dbReference type="EMBL" id="JBBNAE010000010">
    <property type="protein sequence ID" value="KAK9090088.1"/>
    <property type="molecule type" value="Genomic_DNA"/>
</dbReference>
<feature type="domain" description="MADS-box" evidence="7">
    <location>
        <begin position="11"/>
        <end position="71"/>
    </location>
</feature>
<dbReference type="GO" id="GO:0005634">
    <property type="term" value="C:nucleus"/>
    <property type="evidence" value="ECO:0007669"/>
    <property type="project" value="UniProtKB-SubCell"/>
</dbReference>
<dbReference type="InterPro" id="IPR002100">
    <property type="entry name" value="TF_MADSbox"/>
</dbReference>
<evidence type="ECO:0000259" key="7">
    <source>
        <dbReference type="PROSITE" id="PS50066"/>
    </source>
</evidence>
<dbReference type="InterPro" id="IPR002487">
    <property type="entry name" value="TF_Kbox"/>
</dbReference>
<keyword evidence="5" id="KW-0539">Nucleus</keyword>
<comment type="subcellular location">
    <subcellularLocation>
        <location evidence="1">Nucleus</location>
    </subcellularLocation>
</comment>
<dbReference type="Proteomes" id="UP001417504">
    <property type="component" value="Unassembled WGS sequence"/>
</dbReference>
<dbReference type="PANTHER" id="PTHR48019">
    <property type="entry name" value="SERUM RESPONSE FACTOR HOMOLOG"/>
    <property type="match status" value="1"/>
</dbReference>
<dbReference type="SUPFAM" id="SSF55455">
    <property type="entry name" value="SRF-like"/>
    <property type="match status" value="1"/>
</dbReference>
<dbReference type="SMART" id="SM00432">
    <property type="entry name" value="MADS"/>
    <property type="match status" value="1"/>
</dbReference>
<dbReference type="AlphaFoldDB" id="A0AAP0HIU9"/>
<dbReference type="GO" id="GO:0045944">
    <property type="term" value="P:positive regulation of transcription by RNA polymerase II"/>
    <property type="evidence" value="ECO:0007669"/>
    <property type="project" value="InterPro"/>
</dbReference>
<feature type="coiled-coil region" evidence="6">
    <location>
        <begin position="97"/>
        <end position="187"/>
    </location>
</feature>
<dbReference type="GO" id="GO:0000977">
    <property type="term" value="F:RNA polymerase II transcription regulatory region sequence-specific DNA binding"/>
    <property type="evidence" value="ECO:0007669"/>
    <property type="project" value="InterPro"/>
</dbReference>
<dbReference type="GO" id="GO:0003700">
    <property type="term" value="F:DNA-binding transcription factor activity"/>
    <property type="evidence" value="ECO:0007669"/>
    <property type="project" value="InterPro"/>
</dbReference>
<protein>
    <submittedName>
        <fullName evidence="9">Uncharacterized protein</fullName>
    </submittedName>
</protein>
<evidence type="ECO:0000256" key="2">
    <source>
        <dbReference type="ARBA" id="ARBA00023015"/>
    </source>
</evidence>
<dbReference type="Gene3D" id="3.40.1810.10">
    <property type="entry name" value="Transcription factor, MADS-box"/>
    <property type="match status" value="1"/>
</dbReference>
<keyword evidence="10" id="KW-1185">Reference proteome</keyword>
<evidence type="ECO:0000313" key="10">
    <source>
        <dbReference type="Proteomes" id="UP001417504"/>
    </source>
</evidence>
<evidence type="ECO:0000256" key="4">
    <source>
        <dbReference type="ARBA" id="ARBA00023163"/>
    </source>
</evidence>
<evidence type="ECO:0000256" key="1">
    <source>
        <dbReference type="ARBA" id="ARBA00004123"/>
    </source>
</evidence>
<gene>
    <name evidence="9" type="ORF">Sjap_023265</name>
</gene>
<reference evidence="9 10" key="1">
    <citation type="submission" date="2024-01" db="EMBL/GenBank/DDBJ databases">
        <title>Genome assemblies of Stephania.</title>
        <authorList>
            <person name="Yang L."/>
        </authorList>
    </citation>
    <scope>NUCLEOTIDE SEQUENCE [LARGE SCALE GENOMIC DNA]</scope>
    <source>
        <strain evidence="9">QJT</strain>
        <tissue evidence="9">Leaf</tissue>
    </source>
</reference>
<evidence type="ECO:0000256" key="6">
    <source>
        <dbReference type="SAM" id="Coils"/>
    </source>
</evidence>
<dbReference type="GO" id="GO:0046983">
    <property type="term" value="F:protein dimerization activity"/>
    <property type="evidence" value="ECO:0007669"/>
    <property type="project" value="InterPro"/>
</dbReference>
<dbReference type="PROSITE" id="PS51297">
    <property type="entry name" value="K_BOX"/>
    <property type="match status" value="1"/>
</dbReference>
<evidence type="ECO:0000313" key="9">
    <source>
        <dbReference type="EMBL" id="KAK9090088.1"/>
    </source>
</evidence>
<name>A0AAP0HIU9_9MAGN</name>
<dbReference type="Pfam" id="PF00319">
    <property type="entry name" value="SRF-TF"/>
    <property type="match status" value="1"/>
</dbReference>
<feature type="domain" description="K-box" evidence="8">
    <location>
        <begin position="97"/>
        <end position="187"/>
    </location>
</feature>
<organism evidence="9 10">
    <name type="scientific">Stephania japonica</name>
    <dbReference type="NCBI Taxonomy" id="461633"/>
    <lineage>
        <taxon>Eukaryota</taxon>
        <taxon>Viridiplantae</taxon>
        <taxon>Streptophyta</taxon>
        <taxon>Embryophyta</taxon>
        <taxon>Tracheophyta</taxon>
        <taxon>Spermatophyta</taxon>
        <taxon>Magnoliopsida</taxon>
        <taxon>Ranunculales</taxon>
        <taxon>Menispermaceae</taxon>
        <taxon>Menispermoideae</taxon>
        <taxon>Cissampelideae</taxon>
        <taxon>Stephania</taxon>
    </lineage>
</organism>
<evidence type="ECO:0000256" key="5">
    <source>
        <dbReference type="ARBA" id="ARBA00023242"/>
    </source>
</evidence>
<keyword evidence="3" id="KW-0238">DNA-binding</keyword>